<comment type="caution">
    <text evidence="7">The sequence shown here is derived from an EMBL/GenBank/DDBJ whole genome shotgun (WGS) entry which is preliminary data.</text>
</comment>
<sequence length="264" mass="31046">MTDFCPSENIYNLIPRDEVTVPKASRYTSTFREQVKQEAQKNKCSNKTMGPAKVEVPCPKDYLQKHSKELKMQERSVMFDFSEKTERCVVDEKRKPAVPRRTEQPIMGVQTKKNFITTNATEAILGVPKKPEHIFVDSRKGDKHPLETSGLVPKYIKRKDYGVTPEYICKRKEEVIRAQEEYDNYVRERLRQGAMKQLSEEERTSVLEGLKKNWDELHHEYQGLSVVIDTPPKKIHKERLEAQMRQLERDIELIERHRIIYIAN</sequence>
<feature type="domain" description="Enkurin" evidence="6">
    <location>
        <begin position="170"/>
        <end position="262"/>
    </location>
</feature>
<evidence type="ECO:0000256" key="5">
    <source>
        <dbReference type="ARBA" id="ARBA00023273"/>
    </source>
</evidence>
<reference evidence="7" key="1">
    <citation type="journal article" date="2022" name="bioRxiv">
        <title>Sequencing and chromosome-scale assembly of the giantPleurodeles waltlgenome.</title>
        <authorList>
            <person name="Brown T."/>
            <person name="Elewa A."/>
            <person name="Iarovenko S."/>
            <person name="Subramanian E."/>
            <person name="Araus A.J."/>
            <person name="Petzold A."/>
            <person name="Susuki M."/>
            <person name="Suzuki K.-i.T."/>
            <person name="Hayashi T."/>
            <person name="Toyoda A."/>
            <person name="Oliveira C."/>
            <person name="Osipova E."/>
            <person name="Leigh N.D."/>
            <person name="Simon A."/>
            <person name="Yun M.H."/>
        </authorList>
    </citation>
    <scope>NUCLEOTIDE SEQUENCE</scope>
    <source>
        <strain evidence="7">20211129_DDA</strain>
        <tissue evidence="7">Liver</tissue>
    </source>
</reference>
<dbReference type="GO" id="GO:0005879">
    <property type="term" value="C:axonemal microtubule"/>
    <property type="evidence" value="ECO:0007669"/>
    <property type="project" value="TreeGrafter"/>
</dbReference>
<dbReference type="PANTHER" id="PTHR21490">
    <property type="entry name" value="ENKURIN-RELATED"/>
    <property type="match status" value="1"/>
</dbReference>
<evidence type="ECO:0000259" key="6">
    <source>
        <dbReference type="PROSITE" id="PS51665"/>
    </source>
</evidence>
<dbReference type="GO" id="GO:0005516">
    <property type="term" value="F:calmodulin binding"/>
    <property type="evidence" value="ECO:0007669"/>
    <property type="project" value="TreeGrafter"/>
</dbReference>
<dbReference type="PROSITE" id="PS51665">
    <property type="entry name" value="ENKURIN"/>
    <property type="match status" value="1"/>
</dbReference>
<keyword evidence="8" id="KW-1185">Reference proteome</keyword>
<keyword evidence="3" id="KW-0963">Cytoplasm</keyword>
<dbReference type="Pfam" id="PF13864">
    <property type="entry name" value="Enkurin"/>
    <property type="match status" value="1"/>
</dbReference>
<keyword evidence="4" id="KW-0206">Cytoskeleton</keyword>
<proteinExistence type="predicted"/>
<name>A0AAV7M920_PLEWA</name>
<dbReference type="EMBL" id="JANPWB010000014">
    <property type="protein sequence ID" value="KAJ1100261.1"/>
    <property type="molecule type" value="Genomic_DNA"/>
</dbReference>
<comment type="subcellular location">
    <subcellularLocation>
        <location evidence="1">Cell projection</location>
        <location evidence="1">Cilium</location>
    </subcellularLocation>
    <subcellularLocation>
        <location evidence="2">Cytoplasm</location>
        <location evidence="2">Cytoskeleton</location>
    </subcellularLocation>
</comment>
<dbReference type="GO" id="GO:0001669">
    <property type="term" value="C:acrosomal vesicle"/>
    <property type="evidence" value="ECO:0007669"/>
    <property type="project" value="TreeGrafter"/>
</dbReference>
<evidence type="ECO:0000313" key="8">
    <source>
        <dbReference type="Proteomes" id="UP001066276"/>
    </source>
</evidence>
<protein>
    <recommendedName>
        <fullName evidence="6">Enkurin domain-containing protein</fullName>
    </recommendedName>
</protein>
<dbReference type="AlphaFoldDB" id="A0AAV7M920"/>
<accession>A0AAV7M920</accession>
<keyword evidence="5" id="KW-0966">Cell projection</keyword>
<evidence type="ECO:0000313" key="7">
    <source>
        <dbReference type="EMBL" id="KAJ1100261.1"/>
    </source>
</evidence>
<evidence type="ECO:0000256" key="3">
    <source>
        <dbReference type="ARBA" id="ARBA00022490"/>
    </source>
</evidence>
<evidence type="ECO:0000256" key="4">
    <source>
        <dbReference type="ARBA" id="ARBA00023212"/>
    </source>
</evidence>
<dbReference type="InterPro" id="IPR052102">
    <property type="entry name" value="Enkurin_domain-protein"/>
</dbReference>
<dbReference type="PANTHER" id="PTHR21490:SF0">
    <property type="entry name" value="ENKURIN"/>
    <property type="match status" value="1"/>
</dbReference>
<dbReference type="InterPro" id="IPR027012">
    <property type="entry name" value="Enkurin_dom"/>
</dbReference>
<evidence type="ECO:0000256" key="1">
    <source>
        <dbReference type="ARBA" id="ARBA00004138"/>
    </source>
</evidence>
<gene>
    <name evidence="7" type="ORF">NDU88_005348</name>
</gene>
<evidence type="ECO:0000256" key="2">
    <source>
        <dbReference type="ARBA" id="ARBA00004245"/>
    </source>
</evidence>
<dbReference type="Proteomes" id="UP001066276">
    <property type="component" value="Chromosome 10"/>
</dbReference>
<organism evidence="7 8">
    <name type="scientific">Pleurodeles waltl</name>
    <name type="common">Iberian ribbed newt</name>
    <dbReference type="NCBI Taxonomy" id="8319"/>
    <lineage>
        <taxon>Eukaryota</taxon>
        <taxon>Metazoa</taxon>
        <taxon>Chordata</taxon>
        <taxon>Craniata</taxon>
        <taxon>Vertebrata</taxon>
        <taxon>Euteleostomi</taxon>
        <taxon>Amphibia</taxon>
        <taxon>Batrachia</taxon>
        <taxon>Caudata</taxon>
        <taxon>Salamandroidea</taxon>
        <taxon>Salamandridae</taxon>
        <taxon>Pleurodelinae</taxon>
        <taxon>Pleurodeles</taxon>
    </lineage>
</organism>